<evidence type="ECO:0000256" key="12">
    <source>
        <dbReference type="PIRSR" id="PIRSR602117-2"/>
    </source>
</evidence>
<feature type="binding site" evidence="11">
    <location>
        <position position="309"/>
    </location>
    <ligand>
        <name>Zn(2+)</name>
        <dbReference type="ChEBI" id="CHEBI:29105"/>
    </ligand>
</feature>
<dbReference type="InterPro" id="IPR002117">
    <property type="entry name" value="p53_tumour_suppressor"/>
</dbReference>
<dbReference type="InterPro" id="IPR012346">
    <property type="entry name" value="p53/RUNT-type_TF_DNA-bd_sf"/>
</dbReference>
<keyword evidence="8" id="KW-0010">Activator</keyword>
<feature type="binding site" evidence="11">
    <location>
        <position position="240"/>
    </location>
    <ligand>
        <name>Zn(2+)</name>
        <dbReference type="ChEBI" id="CHEBI:29105"/>
    </ligand>
</feature>
<dbReference type="SUPFAM" id="SSF49417">
    <property type="entry name" value="p53-like transcription factors"/>
    <property type="match status" value="1"/>
</dbReference>
<dbReference type="GO" id="GO:0006915">
    <property type="term" value="P:apoptotic process"/>
    <property type="evidence" value="ECO:0007669"/>
    <property type="project" value="UniProtKB-KW"/>
</dbReference>
<dbReference type="GO" id="GO:0000978">
    <property type="term" value="F:RNA polymerase II cis-regulatory region sequence-specific DNA binding"/>
    <property type="evidence" value="ECO:0007669"/>
    <property type="project" value="TreeGrafter"/>
</dbReference>
<keyword evidence="5 11" id="KW-0862">Zinc</keyword>
<feature type="site" description="Interaction with DNA" evidence="12">
    <location>
        <position position="184"/>
    </location>
</feature>
<evidence type="ECO:0000256" key="8">
    <source>
        <dbReference type="ARBA" id="ARBA00023159"/>
    </source>
</evidence>
<evidence type="ECO:0000256" key="13">
    <source>
        <dbReference type="PIRSR" id="PIRSR602117-3"/>
    </source>
</evidence>
<comment type="subcellular location">
    <subcellularLocation>
        <location evidence="1">Nucleus</location>
    </subcellularLocation>
</comment>
<keyword evidence="7" id="KW-0238">DNA-binding</keyword>
<proteinExistence type="inferred from homology"/>
<dbReference type="PANTHER" id="PTHR11447:SF16">
    <property type="entry name" value="P53 PROTEIN LONG FORM VARIANT 1"/>
    <property type="match status" value="1"/>
</dbReference>
<dbReference type="GO" id="GO:0005634">
    <property type="term" value="C:nucleus"/>
    <property type="evidence" value="ECO:0007669"/>
    <property type="project" value="UniProtKB-SubCell"/>
</dbReference>
<keyword evidence="9" id="KW-0804">Transcription</keyword>
<keyword evidence="17" id="KW-1185">Reference proteome</keyword>
<evidence type="ECO:0000256" key="6">
    <source>
        <dbReference type="ARBA" id="ARBA00023015"/>
    </source>
</evidence>
<protein>
    <recommendedName>
        <fullName evidence="15">p53 DNA-binding domain-containing protein</fullName>
    </recommendedName>
</protein>
<keyword evidence="6" id="KW-0805">Transcription regulation</keyword>
<evidence type="ECO:0000256" key="9">
    <source>
        <dbReference type="ARBA" id="ARBA00023163"/>
    </source>
</evidence>
<dbReference type="Proteomes" id="UP001321473">
    <property type="component" value="Unassembled WGS sequence"/>
</dbReference>
<evidence type="ECO:0000256" key="10">
    <source>
        <dbReference type="ARBA" id="ARBA00023242"/>
    </source>
</evidence>
<keyword evidence="3" id="KW-0053">Apoptosis</keyword>
<comment type="cofactor">
    <cofactor evidence="11">
        <name>Zn(2+)</name>
        <dbReference type="ChEBI" id="CHEBI:29105"/>
    </cofactor>
    <text evidence="11">Binds 1 zinc ion per subunit.</text>
</comment>
<evidence type="ECO:0000313" key="17">
    <source>
        <dbReference type="Proteomes" id="UP001321473"/>
    </source>
</evidence>
<evidence type="ECO:0000256" key="4">
    <source>
        <dbReference type="ARBA" id="ARBA00022723"/>
    </source>
</evidence>
<evidence type="ECO:0000313" key="16">
    <source>
        <dbReference type="EMBL" id="KAK8762740.1"/>
    </source>
</evidence>
<dbReference type="GO" id="GO:0046872">
    <property type="term" value="F:metal ion binding"/>
    <property type="evidence" value="ECO:0007669"/>
    <property type="project" value="UniProtKB-KW"/>
</dbReference>
<keyword evidence="4 11" id="KW-0479">Metal-binding</keyword>
<organism evidence="16 17">
    <name type="scientific">Amblyomma americanum</name>
    <name type="common">Lone star tick</name>
    <dbReference type="NCBI Taxonomy" id="6943"/>
    <lineage>
        <taxon>Eukaryota</taxon>
        <taxon>Metazoa</taxon>
        <taxon>Ecdysozoa</taxon>
        <taxon>Arthropoda</taxon>
        <taxon>Chelicerata</taxon>
        <taxon>Arachnida</taxon>
        <taxon>Acari</taxon>
        <taxon>Parasitiformes</taxon>
        <taxon>Ixodida</taxon>
        <taxon>Ixodoidea</taxon>
        <taxon>Ixodidae</taxon>
        <taxon>Amblyomminae</taxon>
        <taxon>Amblyomma</taxon>
    </lineage>
</organism>
<dbReference type="InterPro" id="IPR008967">
    <property type="entry name" value="p53-like_TF_DNA-bd_sf"/>
</dbReference>
<feature type="cross-link" description="Glycyl lysine isopeptide (Lys-Gly) (interchain with G-Cter in ubiquitin)" evidence="13">
    <location>
        <position position="357"/>
    </location>
</feature>
<gene>
    <name evidence="16" type="ORF">V5799_025992</name>
</gene>
<evidence type="ECO:0000256" key="11">
    <source>
        <dbReference type="PIRSR" id="PIRSR602117-1"/>
    </source>
</evidence>
<feature type="binding site" evidence="11">
    <location>
        <position position="243"/>
    </location>
    <ligand>
        <name>Zn(2+)</name>
        <dbReference type="ChEBI" id="CHEBI:29105"/>
    </ligand>
</feature>
<evidence type="ECO:0000256" key="1">
    <source>
        <dbReference type="ARBA" id="ARBA00004123"/>
    </source>
</evidence>
<feature type="domain" description="p53 DNA-binding" evidence="15">
    <location>
        <begin position="163"/>
        <end position="354"/>
    </location>
</feature>
<dbReference type="InterPro" id="IPR011615">
    <property type="entry name" value="p53_DNA-bd"/>
</dbReference>
<sequence>MVMRPLVFCWFTYDVTAGRPLNTLPSSGRCLVCVRLLRCLPMEGTITDDPLECTPPMAALSPKSFAVVERELPPSFDNTWPWYNCAPFEGGGGIAVDQYIVGTVDEDSLNMLESNGHQMVVHNQMEQYIADGEQPMEQPQQQHAPTVCAAPPPVPSSAALPATSSYEGLYGFDVACSPQSKSTKSVSYTYDESRRKLFANLDTVCPFHVFVNHTPPPGTMIRVMAVYSQPNDVQDVVKRCLVHMAEPEKVKKAGVKEAPPEHLVRCDHPHVDYHQNKTGRHSFTVPFDKPEASLKYTEYHLRFMCLSSCNTGINRRAVKLIWTLEHNGEVLGRQSIDLKVCACPGRDRRNEEKANAKQMNNSLLGLISDGHPPANGSSGHPGHVSTVTTHGQPRPQKRGWVATTTVVAGGPAKTMKVEPQQPEGEYMLKVPTKKMYTLLKLLRDSLMFYKGANPQAFR</sequence>
<dbReference type="PANTHER" id="PTHR11447">
    <property type="entry name" value="CELLULAR TUMOR ANTIGEN P53"/>
    <property type="match status" value="1"/>
</dbReference>
<feature type="region of interest" description="Disordered" evidence="14">
    <location>
        <begin position="371"/>
        <end position="397"/>
    </location>
</feature>
<keyword evidence="10" id="KW-0539">Nucleus</keyword>
<evidence type="ECO:0000256" key="2">
    <source>
        <dbReference type="ARBA" id="ARBA00006167"/>
    </source>
</evidence>
<evidence type="ECO:0000259" key="15">
    <source>
        <dbReference type="Pfam" id="PF00870"/>
    </source>
</evidence>
<dbReference type="Gene3D" id="2.60.40.720">
    <property type="match status" value="1"/>
</dbReference>
<accession>A0AAQ4DJV0</accession>
<dbReference type="CDD" id="cd08367">
    <property type="entry name" value="P53"/>
    <property type="match status" value="1"/>
</dbReference>
<dbReference type="PRINTS" id="PR00386">
    <property type="entry name" value="P53SUPPRESSR"/>
</dbReference>
<feature type="binding site" evidence="11">
    <location>
        <position position="305"/>
    </location>
    <ligand>
        <name>Zn(2+)</name>
        <dbReference type="ChEBI" id="CHEBI:29105"/>
    </ligand>
</feature>
<dbReference type="AlphaFoldDB" id="A0AAQ4DJV0"/>
<dbReference type="Pfam" id="PF00870">
    <property type="entry name" value="P53"/>
    <property type="match status" value="1"/>
</dbReference>
<evidence type="ECO:0000256" key="5">
    <source>
        <dbReference type="ARBA" id="ARBA00022833"/>
    </source>
</evidence>
<evidence type="ECO:0000256" key="7">
    <source>
        <dbReference type="ARBA" id="ARBA00023125"/>
    </source>
</evidence>
<reference evidence="16 17" key="1">
    <citation type="journal article" date="2023" name="Arcadia Sci">
        <title>De novo assembly of a long-read Amblyomma americanum tick genome.</title>
        <authorList>
            <person name="Chou S."/>
            <person name="Poskanzer K.E."/>
            <person name="Rollins M."/>
            <person name="Thuy-Boun P.S."/>
        </authorList>
    </citation>
    <scope>NUCLEOTIDE SEQUENCE [LARGE SCALE GENOMIC DNA]</scope>
    <source>
        <strain evidence="16">F_SG_1</strain>
        <tissue evidence="16">Salivary glands</tissue>
    </source>
</reference>
<evidence type="ECO:0000256" key="3">
    <source>
        <dbReference type="ARBA" id="ARBA00022703"/>
    </source>
</evidence>
<comment type="similarity">
    <text evidence="2">Belongs to the p53 family.</text>
</comment>
<dbReference type="GO" id="GO:0000981">
    <property type="term" value="F:DNA-binding transcription factor activity, RNA polymerase II-specific"/>
    <property type="evidence" value="ECO:0007669"/>
    <property type="project" value="TreeGrafter"/>
</dbReference>
<name>A0AAQ4DJV0_AMBAM</name>
<dbReference type="EMBL" id="JARKHS020029827">
    <property type="protein sequence ID" value="KAK8762740.1"/>
    <property type="molecule type" value="Genomic_DNA"/>
</dbReference>
<evidence type="ECO:0000256" key="14">
    <source>
        <dbReference type="SAM" id="MobiDB-lite"/>
    </source>
</evidence>
<comment type="caution">
    <text evidence="16">The sequence shown here is derived from an EMBL/GenBank/DDBJ whole genome shotgun (WGS) entry which is preliminary data.</text>
</comment>